<organism evidence="1 3">
    <name type="scientific">Paramecium primaurelia</name>
    <dbReference type="NCBI Taxonomy" id="5886"/>
    <lineage>
        <taxon>Eukaryota</taxon>
        <taxon>Sar</taxon>
        <taxon>Alveolata</taxon>
        <taxon>Ciliophora</taxon>
        <taxon>Intramacronucleata</taxon>
        <taxon>Oligohymenophorea</taxon>
        <taxon>Peniculida</taxon>
        <taxon>Parameciidae</taxon>
        <taxon>Paramecium</taxon>
    </lineage>
</organism>
<protein>
    <submittedName>
        <fullName evidence="1">Uncharacterized protein</fullName>
    </submittedName>
</protein>
<evidence type="ECO:0000313" key="1">
    <source>
        <dbReference type="EMBL" id="CAD8098033.1"/>
    </source>
</evidence>
<dbReference type="InterPro" id="IPR011992">
    <property type="entry name" value="EF-hand-dom_pair"/>
</dbReference>
<evidence type="ECO:0000313" key="3">
    <source>
        <dbReference type="Proteomes" id="UP000688137"/>
    </source>
</evidence>
<accession>A0A8S1P4S4</accession>
<reference evidence="1" key="1">
    <citation type="submission" date="2021-01" db="EMBL/GenBank/DDBJ databases">
        <authorList>
            <consortium name="Genoscope - CEA"/>
            <person name="William W."/>
        </authorList>
    </citation>
    <scope>NUCLEOTIDE SEQUENCE</scope>
</reference>
<gene>
    <name evidence="1" type="ORF">PPRIM_AZ9-3.1.T1060016</name>
    <name evidence="2" type="ORF">PPRIM_AZ9-3.1.T1100151</name>
</gene>
<sequence length="140" mass="16547">MFQQKEFDYSQTPEVQQLYQEFVDAFEEKLIVEDFIPVVEAACGEQCSLLLKKLQRRKNQKLDQDEFSQQFNFELSEPENFDCIYEVLEQGKGKITFEGLKAANQKYKFGLTDQDMKIMIQYTNVKDQPITKSVFRQMIS</sequence>
<dbReference type="SUPFAM" id="SSF47473">
    <property type="entry name" value="EF-hand"/>
    <property type="match status" value="1"/>
</dbReference>
<name>A0A8S1P4S4_PARPR</name>
<keyword evidence="3" id="KW-1185">Reference proteome</keyword>
<evidence type="ECO:0000313" key="2">
    <source>
        <dbReference type="EMBL" id="CAD8099809.1"/>
    </source>
</evidence>
<comment type="caution">
    <text evidence="1">The sequence shown here is derived from an EMBL/GenBank/DDBJ whole genome shotgun (WGS) entry which is preliminary data.</text>
</comment>
<dbReference type="Gene3D" id="1.10.238.10">
    <property type="entry name" value="EF-hand"/>
    <property type="match status" value="1"/>
</dbReference>
<proteinExistence type="predicted"/>
<dbReference type="Proteomes" id="UP000688137">
    <property type="component" value="Unassembled WGS sequence"/>
</dbReference>
<dbReference type="EMBL" id="CAJJDM010000109">
    <property type="protein sequence ID" value="CAD8098033.1"/>
    <property type="molecule type" value="Genomic_DNA"/>
</dbReference>
<dbReference type="AlphaFoldDB" id="A0A8S1P4S4"/>
<dbReference type="EMBL" id="CAJJDM010000113">
    <property type="protein sequence ID" value="CAD8099809.1"/>
    <property type="molecule type" value="Genomic_DNA"/>
</dbReference>
<dbReference type="OMA" id="IKIMIQY"/>